<evidence type="ECO:0000256" key="1">
    <source>
        <dbReference type="ARBA" id="ARBA00001962"/>
    </source>
</evidence>
<dbReference type="CDD" id="cd14861">
    <property type="entry name" value="Fe-ADH-like"/>
    <property type="match status" value="1"/>
</dbReference>
<keyword evidence="3" id="KW-0560">Oxidoreductase</keyword>
<dbReference type="OrthoDB" id="9815791at2"/>
<comment type="cofactor">
    <cofactor evidence="1">
        <name>Fe cation</name>
        <dbReference type="ChEBI" id="CHEBI:24875"/>
    </cofactor>
</comment>
<evidence type="ECO:0000256" key="2">
    <source>
        <dbReference type="ARBA" id="ARBA00007358"/>
    </source>
</evidence>
<dbReference type="InterPro" id="IPR056798">
    <property type="entry name" value="ADH_Fe_C"/>
</dbReference>
<dbReference type="Proteomes" id="UP000198693">
    <property type="component" value="Unassembled WGS sequence"/>
</dbReference>
<name>A0A1I7IVR7_9GAMM</name>
<dbReference type="SUPFAM" id="SSF56796">
    <property type="entry name" value="Dehydroquinate synthase-like"/>
    <property type="match status" value="1"/>
</dbReference>
<evidence type="ECO:0000256" key="3">
    <source>
        <dbReference type="ARBA" id="ARBA00023002"/>
    </source>
</evidence>
<sequence>MSFDPDHYRMGWNYPAPILTGPGRIRELPGLCRELGMTAPLLITDPGLAGLPMVRDIVEQASGEGLAIAVFSAIKGNPTGKNVLDGVAAFNRGGHDGVIAFGGGSGLDAAKAVALMAGQREGLSLWALEDVGDNWRQADAEALVPCVAVPTTAGTGSEVGRASVITDEAAHVKRIIFHPSMLPARVILDPELTVGLPPAITAATGMDALSHCLEAWCSPRYHPMAEGIAVEGIRRVRDFLSRAFADGQDLEARMNMLVASSMGATAFQRGLGAMHALAHPLGALFDAHHGTLNAILMPYVLRANERAIGEPMVRLGRYLDLRQPGTAAVIDWVLSLREGQGIPHTLAELGIDTAQADRVGHMAVADPSSGTNPIVFNDHQYRDIFVAAVEGRV</sequence>
<organism evidence="7 8">
    <name type="scientific">Halomonas korlensis</name>
    <dbReference type="NCBI Taxonomy" id="463301"/>
    <lineage>
        <taxon>Bacteria</taxon>
        <taxon>Pseudomonadati</taxon>
        <taxon>Pseudomonadota</taxon>
        <taxon>Gammaproteobacteria</taxon>
        <taxon>Oceanospirillales</taxon>
        <taxon>Halomonadaceae</taxon>
        <taxon>Halomonas</taxon>
    </lineage>
</organism>
<dbReference type="InterPro" id="IPR001670">
    <property type="entry name" value="ADH_Fe/GldA"/>
</dbReference>
<gene>
    <name evidence="7" type="ORF">SAMN04487955_10875</name>
</gene>
<protein>
    <submittedName>
        <fullName evidence="7">Alcohol dehydrogenase, class IV</fullName>
    </submittedName>
</protein>
<dbReference type="Gene3D" id="3.40.50.1970">
    <property type="match status" value="1"/>
</dbReference>
<dbReference type="Pfam" id="PF00465">
    <property type="entry name" value="Fe-ADH"/>
    <property type="match status" value="1"/>
</dbReference>
<dbReference type="Gene3D" id="1.20.1090.10">
    <property type="entry name" value="Dehydroquinate synthase-like - alpha domain"/>
    <property type="match status" value="1"/>
</dbReference>
<accession>A0A1I7IVR7</accession>
<proteinExistence type="inferred from homology"/>
<keyword evidence="4" id="KW-0520">NAD</keyword>
<dbReference type="Pfam" id="PF25137">
    <property type="entry name" value="ADH_Fe_C"/>
    <property type="match status" value="1"/>
</dbReference>
<evidence type="ECO:0000313" key="8">
    <source>
        <dbReference type="Proteomes" id="UP000198693"/>
    </source>
</evidence>
<keyword evidence="8" id="KW-1185">Reference proteome</keyword>
<dbReference type="GO" id="GO:0046872">
    <property type="term" value="F:metal ion binding"/>
    <property type="evidence" value="ECO:0007669"/>
    <property type="project" value="InterPro"/>
</dbReference>
<dbReference type="InterPro" id="IPR018211">
    <property type="entry name" value="ADH_Fe_CS"/>
</dbReference>
<feature type="domain" description="Fe-containing alcohol dehydrogenase-like C-terminal" evidence="6">
    <location>
        <begin position="201"/>
        <end position="388"/>
    </location>
</feature>
<dbReference type="AlphaFoldDB" id="A0A1I7IVR7"/>
<reference evidence="8" key="1">
    <citation type="submission" date="2016-10" db="EMBL/GenBank/DDBJ databases">
        <authorList>
            <person name="Varghese N."/>
            <person name="Submissions S."/>
        </authorList>
    </citation>
    <scope>NUCLEOTIDE SEQUENCE [LARGE SCALE GENOMIC DNA]</scope>
    <source>
        <strain evidence="8">CGMCC 1.6981</strain>
    </source>
</reference>
<feature type="domain" description="Alcohol dehydrogenase iron-type/glycerol dehydrogenase GldA" evidence="5">
    <location>
        <begin position="15"/>
        <end position="190"/>
    </location>
</feature>
<evidence type="ECO:0000313" key="7">
    <source>
        <dbReference type="EMBL" id="SFU76972.1"/>
    </source>
</evidence>
<dbReference type="FunFam" id="1.20.1090.10:FF:000001">
    <property type="entry name" value="Aldehyde-alcohol dehydrogenase"/>
    <property type="match status" value="1"/>
</dbReference>
<dbReference type="FunFam" id="3.40.50.1970:FF:000003">
    <property type="entry name" value="Alcohol dehydrogenase, iron-containing"/>
    <property type="match status" value="1"/>
</dbReference>
<evidence type="ECO:0000259" key="5">
    <source>
        <dbReference type="Pfam" id="PF00465"/>
    </source>
</evidence>
<comment type="similarity">
    <text evidence="2">Belongs to the iron-containing alcohol dehydrogenase family.</text>
</comment>
<dbReference type="PROSITE" id="PS00913">
    <property type="entry name" value="ADH_IRON_1"/>
    <property type="match status" value="1"/>
</dbReference>
<evidence type="ECO:0000259" key="6">
    <source>
        <dbReference type="Pfam" id="PF25137"/>
    </source>
</evidence>
<dbReference type="GO" id="GO:0004022">
    <property type="term" value="F:alcohol dehydrogenase (NAD+) activity"/>
    <property type="evidence" value="ECO:0007669"/>
    <property type="project" value="TreeGrafter"/>
</dbReference>
<dbReference type="PANTHER" id="PTHR11496">
    <property type="entry name" value="ALCOHOL DEHYDROGENASE"/>
    <property type="match status" value="1"/>
</dbReference>
<dbReference type="EMBL" id="FPBP01000008">
    <property type="protein sequence ID" value="SFU76972.1"/>
    <property type="molecule type" value="Genomic_DNA"/>
</dbReference>
<evidence type="ECO:0000256" key="4">
    <source>
        <dbReference type="ARBA" id="ARBA00023027"/>
    </source>
</evidence>
<dbReference type="RefSeq" id="WP_089796144.1">
    <property type="nucleotide sequence ID" value="NZ_FPBP01000008.1"/>
</dbReference>
<dbReference type="PANTHER" id="PTHR11496:SF102">
    <property type="entry name" value="ALCOHOL DEHYDROGENASE 4"/>
    <property type="match status" value="1"/>
</dbReference>
<dbReference type="STRING" id="463301.SAMN04487955_10875"/>
<dbReference type="InterPro" id="IPR039697">
    <property type="entry name" value="Alcohol_dehydrogenase_Fe"/>
</dbReference>